<protein>
    <submittedName>
        <fullName evidence="2">Uncharacterized protein</fullName>
    </submittedName>
</protein>
<proteinExistence type="predicted"/>
<reference evidence="2 3" key="1">
    <citation type="submission" date="2023-10" db="EMBL/GenBank/DDBJ databases">
        <title>Chromosome-scale genome assembly provides insights into flower coloration mechanisms of Canna indica.</title>
        <authorList>
            <person name="Li C."/>
        </authorList>
    </citation>
    <scope>NUCLEOTIDE SEQUENCE [LARGE SCALE GENOMIC DNA]</scope>
    <source>
        <tissue evidence="2">Flower</tissue>
    </source>
</reference>
<accession>A0AAQ3PZS0</accession>
<dbReference type="EMBL" id="CP136890">
    <property type="protein sequence ID" value="WOK91915.1"/>
    <property type="molecule type" value="Genomic_DNA"/>
</dbReference>
<name>A0AAQ3PZS0_9LILI</name>
<sequence>MELRTSGEHCQSPSLPPPRTGGATVQQYSRLRSGMDAPACKPPRQPHTPTQSPRRRRRPSDGTPARVPSSRRSGNREVLRRALYPSPSRPSSPVPGQRRWFFRPTPSPLSKMSME</sequence>
<keyword evidence="3" id="KW-1185">Reference proteome</keyword>
<evidence type="ECO:0000313" key="3">
    <source>
        <dbReference type="Proteomes" id="UP001327560"/>
    </source>
</evidence>
<dbReference type="Proteomes" id="UP001327560">
    <property type="component" value="Chromosome 1"/>
</dbReference>
<feature type="region of interest" description="Disordered" evidence="1">
    <location>
        <begin position="1"/>
        <end position="115"/>
    </location>
</feature>
<evidence type="ECO:0000256" key="1">
    <source>
        <dbReference type="SAM" id="MobiDB-lite"/>
    </source>
</evidence>
<evidence type="ECO:0000313" key="2">
    <source>
        <dbReference type="EMBL" id="WOK91915.1"/>
    </source>
</evidence>
<dbReference type="AlphaFoldDB" id="A0AAQ3PZS0"/>
<organism evidence="2 3">
    <name type="scientific">Canna indica</name>
    <name type="common">Indian-shot</name>
    <dbReference type="NCBI Taxonomy" id="4628"/>
    <lineage>
        <taxon>Eukaryota</taxon>
        <taxon>Viridiplantae</taxon>
        <taxon>Streptophyta</taxon>
        <taxon>Embryophyta</taxon>
        <taxon>Tracheophyta</taxon>
        <taxon>Spermatophyta</taxon>
        <taxon>Magnoliopsida</taxon>
        <taxon>Liliopsida</taxon>
        <taxon>Zingiberales</taxon>
        <taxon>Cannaceae</taxon>
        <taxon>Canna</taxon>
    </lineage>
</organism>
<gene>
    <name evidence="2" type="ORF">Cni_G00606</name>
</gene>